<reference evidence="2" key="1">
    <citation type="submission" date="2020-06" db="EMBL/GenBank/DDBJ databases">
        <authorList>
            <consortium name="Plant Systems Biology data submission"/>
        </authorList>
    </citation>
    <scope>NUCLEOTIDE SEQUENCE</scope>
    <source>
        <strain evidence="2">D6</strain>
    </source>
</reference>
<evidence type="ECO:0000313" key="2">
    <source>
        <dbReference type="EMBL" id="CAB9523073.1"/>
    </source>
</evidence>
<gene>
    <name evidence="2" type="ORF">SEMRO_1373_G267260.1</name>
</gene>
<dbReference type="Proteomes" id="UP001153069">
    <property type="component" value="Unassembled WGS sequence"/>
</dbReference>
<dbReference type="SUPFAM" id="SSF55811">
    <property type="entry name" value="Nudix"/>
    <property type="match status" value="1"/>
</dbReference>
<dbReference type="Gene3D" id="3.90.79.10">
    <property type="entry name" value="Nucleoside Triphosphate Pyrophosphohydrolase"/>
    <property type="match status" value="1"/>
</dbReference>
<sequence length="240" mass="26532">MAMILLQCFLLVFILSSCGVEAIRPLCHGLHGETRSSILFALRCGSDGSSQHEVVKEDVLYSRWRTLTSRIVRFPNGNEVDFDIVGQSGSNRAVLIFAWDTKTKTATLVQEYMPGPHALKAGVAAGMVETKHEEEGVDPILNAAKFELEEECHLVGGTWIRLTDDTNMDKYSTTVVQAFLVLDPDPAVNPKPLDDEEDITIIPNITVPEIYEMIAKGEMNIVGGWTSMVAIQKLRELGEI</sequence>
<feature type="signal peptide" evidence="1">
    <location>
        <begin position="1"/>
        <end position="22"/>
    </location>
</feature>
<accession>A0A9N8HPX6</accession>
<keyword evidence="1" id="KW-0732">Signal</keyword>
<keyword evidence="3" id="KW-1185">Reference proteome</keyword>
<name>A0A9N8HPX6_9STRA</name>
<protein>
    <recommendedName>
        <fullName evidence="4">Nudix hydrolase domain-containing protein</fullName>
    </recommendedName>
</protein>
<evidence type="ECO:0008006" key="4">
    <source>
        <dbReference type="Google" id="ProtNLM"/>
    </source>
</evidence>
<dbReference type="OrthoDB" id="185493at2759"/>
<comment type="caution">
    <text evidence="2">The sequence shown here is derived from an EMBL/GenBank/DDBJ whole genome shotgun (WGS) entry which is preliminary data.</text>
</comment>
<dbReference type="AlphaFoldDB" id="A0A9N8HPX6"/>
<proteinExistence type="predicted"/>
<dbReference type="InterPro" id="IPR015797">
    <property type="entry name" value="NUDIX_hydrolase-like_dom_sf"/>
</dbReference>
<evidence type="ECO:0000313" key="3">
    <source>
        <dbReference type="Proteomes" id="UP001153069"/>
    </source>
</evidence>
<evidence type="ECO:0000256" key="1">
    <source>
        <dbReference type="SAM" id="SignalP"/>
    </source>
</evidence>
<feature type="chain" id="PRO_5040413778" description="Nudix hydrolase domain-containing protein" evidence="1">
    <location>
        <begin position="23"/>
        <end position="240"/>
    </location>
</feature>
<dbReference type="EMBL" id="CAICTM010001371">
    <property type="protein sequence ID" value="CAB9523073.1"/>
    <property type="molecule type" value="Genomic_DNA"/>
</dbReference>
<organism evidence="2 3">
    <name type="scientific">Seminavis robusta</name>
    <dbReference type="NCBI Taxonomy" id="568900"/>
    <lineage>
        <taxon>Eukaryota</taxon>
        <taxon>Sar</taxon>
        <taxon>Stramenopiles</taxon>
        <taxon>Ochrophyta</taxon>
        <taxon>Bacillariophyta</taxon>
        <taxon>Bacillariophyceae</taxon>
        <taxon>Bacillariophycidae</taxon>
        <taxon>Naviculales</taxon>
        <taxon>Naviculaceae</taxon>
        <taxon>Seminavis</taxon>
    </lineage>
</organism>